<accession>A0A2H0V1S4</accession>
<dbReference type="EMBL" id="PFAT01000027">
    <property type="protein sequence ID" value="PIR92399.1"/>
    <property type="molecule type" value="Genomic_DNA"/>
</dbReference>
<proteinExistence type="predicted"/>
<protein>
    <submittedName>
        <fullName evidence="1">Uncharacterized protein</fullName>
    </submittedName>
</protein>
<evidence type="ECO:0000313" key="2">
    <source>
        <dbReference type="Proteomes" id="UP000228510"/>
    </source>
</evidence>
<dbReference type="AlphaFoldDB" id="A0A2H0V1S4"/>
<dbReference type="Proteomes" id="UP000228510">
    <property type="component" value="Unassembled WGS sequence"/>
</dbReference>
<name>A0A2H0V1S4_9BACT</name>
<organism evidence="1 2">
    <name type="scientific">Candidatus Falkowbacteria bacterium CG10_big_fil_rev_8_21_14_0_10_44_15</name>
    <dbReference type="NCBI Taxonomy" id="1974569"/>
    <lineage>
        <taxon>Bacteria</taxon>
        <taxon>Candidatus Falkowiibacteriota</taxon>
    </lineage>
</organism>
<reference evidence="2" key="1">
    <citation type="submission" date="2017-09" db="EMBL/GenBank/DDBJ databases">
        <title>Depth-based differentiation of microbial function through sediment-hosted aquifers and enrichment of novel symbionts in the deep terrestrial subsurface.</title>
        <authorList>
            <person name="Probst A.J."/>
            <person name="Ladd B."/>
            <person name="Jarett J.K."/>
            <person name="Geller-Mcgrath D.E."/>
            <person name="Sieber C.M.K."/>
            <person name="Emerson J.B."/>
            <person name="Anantharaman K."/>
            <person name="Thomas B.C."/>
            <person name="Malmstrom R."/>
            <person name="Stieglmeier M."/>
            <person name="Klingl A."/>
            <person name="Woyke T."/>
            <person name="Ryan C.M."/>
            <person name="Banfield J.F."/>
        </authorList>
    </citation>
    <scope>NUCLEOTIDE SEQUENCE [LARGE SCALE GENOMIC DNA]</scope>
</reference>
<comment type="caution">
    <text evidence="1">The sequence shown here is derived from an EMBL/GenBank/DDBJ whole genome shotgun (WGS) entry which is preliminary data.</text>
</comment>
<sequence>MAKGLQELLNKLKARYFNALSQRTLPQLEALNKIPQEKLLLPPEVAQNPSEEIGPQRLVLNFEYFNEDACKFDGFDSAKIKSLLNKLAEIAKHTSATIISSGLIHDHVFNNGDYQALFNKLDKDVEKLCEFEISGYGRFYGFVIENNFYFVALDAIHKNTH</sequence>
<gene>
    <name evidence="1" type="ORF">COU01_02045</name>
</gene>
<evidence type="ECO:0000313" key="1">
    <source>
        <dbReference type="EMBL" id="PIR92399.1"/>
    </source>
</evidence>